<evidence type="ECO:0000256" key="4">
    <source>
        <dbReference type="ARBA" id="ARBA00023136"/>
    </source>
</evidence>
<dbReference type="GO" id="GO:0032259">
    <property type="term" value="P:methylation"/>
    <property type="evidence" value="ECO:0007669"/>
    <property type="project" value="UniProtKB-KW"/>
</dbReference>
<dbReference type="EMBL" id="JBEXZR010000010">
    <property type="protein sequence ID" value="MEU0708555.1"/>
    <property type="molecule type" value="Genomic_DNA"/>
</dbReference>
<evidence type="ECO:0000313" key="7">
    <source>
        <dbReference type="EMBL" id="MEU0708555.1"/>
    </source>
</evidence>
<evidence type="ECO:0000256" key="1">
    <source>
        <dbReference type="ARBA" id="ARBA00004141"/>
    </source>
</evidence>
<feature type="transmembrane region" description="Helical" evidence="6">
    <location>
        <begin position="44"/>
        <end position="63"/>
    </location>
</feature>
<keyword evidence="3 6" id="KW-1133">Transmembrane helix</keyword>
<comment type="caution">
    <text evidence="7">The sequence shown here is derived from an EMBL/GenBank/DDBJ whole genome shotgun (WGS) entry which is preliminary data.</text>
</comment>
<accession>A0ABV2W8E9</accession>
<keyword evidence="7" id="KW-0489">Methyltransferase</keyword>
<dbReference type="Proteomes" id="UP001550378">
    <property type="component" value="Unassembled WGS sequence"/>
</dbReference>
<evidence type="ECO:0000256" key="2">
    <source>
        <dbReference type="ARBA" id="ARBA00022692"/>
    </source>
</evidence>
<reference evidence="7 8" key="1">
    <citation type="submission" date="2024-06" db="EMBL/GenBank/DDBJ databases">
        <title>The Natural Products Discovery Center: Release of the First 8490 Sequenced Strains for Exploring Actinobacteria Biosynthetic Diversity.</title>
        <authorList>
            <person name="Kalkreuter E."/>
            <person name="Kautsar S.A."/>
            <person name="Yang D."/>
            <person name="Bader C.D."/>
            <person name="Teijaro C.N."/>
            <person name="Fluegel L."/>
            <person name="Davis C.M."/>
            <person name="Simpson J.R."/>
            <person name="Lauterbach L."/>
            <person name="Steele A.D."/>
            <person name="Gui C."/>
            <person name="Meng S."/>
            <person name="Li G."/>
            <person name="Viehrig K."/>
            <person name="Ye F."/>
            <person name="Su P."/>
            <person name="Kiefer A.F."/>
            <person name="Nichols A."/>
            <person name="Cepeda A.J."/>
            <person name="Yan W."/>
            <person name="Fan B."/>
            <person name="Jiang Y."/>
            <person name="Adhikari A."/>
            <person name="Zheng C.-J."/>
            <person name="Schuster L."/>
            <person name="Cowan T.M."/>
            <person name="Smanski M.J."/>
            <person name="Chevrette M.G."/>
            <person name="De Carvalho L.P.S."/>
            <person name="Shen B."/>
        </authorList>
    </citation>
    <scope>NUCLEOTIDE SEQUENCE [LARGE SCALE GENOMIC DNA]</scope>
    <source>
        <strain evidence="7 8">NPDC006337</strain>
    </source>
</reference>
<evidence type="ECO:0000256" key="3">
    <source>
        <dbReference type="ARBA" id="ARBA00022989"/>
    </source>
</evidence>
<evidence type="ECO:0000313" key="8">
    <source>
        <dbReference type="Proteomes" id="UP001550378"/>
    </source>
</evidence>
<keyword evidence="8" id="KW-1185">Reference proteome</keyword>
<evidence type="ECO:0000256" key="5">
    <source>
        <dbReference type="SAM" id="MobiDB-lite"/>
    </source>
</evidence>
<dbReference type="GO" id="GO:0004671">
    <property type="term" value="F:protein C-terminal S-isoprenylcysteine carboxyl O-methyltransferase activity"/>
    <property type="evidence" value="ECO:0007669"/>
    <property type="project" value="UniProtKB-EC"/>
</dbReference>
<feature type="region of interest" description="Disordered" evidence="5">
    <location>
        <begin position="149"/>
        <end position="192"/>
    </location>
</feature>
<keyword evidence="2 6" id="KW-0812">Transmembrane</keyword>
<dbReference type="EC" id="2.1.1.334" evidence="7"/>
<gene>
    <name evidence="7" type="ORF">ABZ508_14475</name>
</gene>
<feature type="compositionally biased region" description="Basic and acidic residues" evidence="5">
    <location>
        <begin position="175"/>
        <end position="192"/>
    </location>
</feature>
<dbReference type="Pfam" id="PF04140">
    <property type="entry name" value="ICMT"/>
    <property type="match status" value="1"/>
</dbReference>
<sequence>MIRHQRAVQEALLSCAEHTTTTRSGRPFDHQVPRTVRQRLLSPFHLAAYALIIVGFVLIAAGWRHLHAAARLGRLATSGPYRHVRHPQYAGFLAIMAGFLLMWPTLPTLVMFPVLVWIYHRLAIREEAEVAARFGAIWEEYADSTPRFLPSPRRHTAAAHPAPVVKRASGQGSSDARRRPPRPVERSRADGR</sequence>
<dbReference type="PANTHER" id="PTHR12714:SF9">
    <property type="entry name" value="PROTEIN-S-ISOPRENYLCYSTEINE O-METHYLTRANSFERASE"/>
    <property type="match status" value="1"/>
</dbReference>
<organism evidence="7 8">
    <name type="scientific">Streptomyces lavendulocolor</name>
    <dbReference type="NCBI Taxonomy" id="67316"/>
    <lineage>
        <taxon>Bacteria</taxon>
        <taxon>Bacillati</taxon>
        <taxon>Actinomycetota</taxon>
        <taxon>Actinomycetes</taxon>
        <taxon>Kitasatosporales</taxon>
        <taxon>Streptomycetaceae</taxon>
        <taxon>Streptomyces</taxon>
    </lineage>
</organism>
<keyword evidence="4 6" id="KW-0472">Membrane</keyword>
<keyword evidence="7" id="KW-0808">Transferase</keyword>
<dbReference type="Gene3D" id="1.20.120.1630">
    <property type="match status" value="1"/>
</dbReference>
<dbReference type="EC" id="2.1.1.100" evidence="7"/>
<feature type="transmembrane region" description="Helical" evidence="6">
    <location>
        <begin position="89"/>
        <end position="119"/>
    </location>
</feature>
<evidence type="ECO:0000256" key="6">
    <source>
        <dbReference type="SAM" id="Phobius"/>
    </source>
</evidence>
<proteinExistence type="predicted"/>
<protein>
    <submittedName>
        <fullName evidence="7">Isoprenylcysteine carboxylmethyltransferase family protein</fullName>
        <ecNumber evidence="7">2.1.1.100</ecNumber>
        <ecNumber evidence="7">2.1.1.334</ecNumber>
    </submittedName>
</protein>
<dbReference type="InterPro" id="IPR007269">
    <property type="entry name" value="ICMT_MeTrfase"/>
</dbReference>
<comment type="subcellular location">
    <subcellularLocation>
        <location evidence="1">Membrane</location>
        <topology evidence="1">Multi-pass membrane protein</topology>
    </subcellularLocation>
</comment>
<dbReference type="PANTHER" id="PTHR12714">
    <property type="entry name" value="PROTEIN-S ISOPRENYLCYSTEINE O-METHYLTRANSFERASE"/>
    <property type="match status" value="1"/>
</dbReference>
<name>A0ABV2W8E9_9ACTN</name>